<dbReference type="SUPFAM" id="SSF49899">
    <property type="entry name" value="Concanavalin A-like lectins/glucanases"/>
    <property type="match status" value="1"/>
</dbReference>
<name>A0A7U4LP60_CLOSG</name>
<dbReference type="GeneID" id="92940608"/>
<organism evidence="1 2">
    <name type="scientific">Clostridium sporogenes</name>
    <dbReference type="NCBI Taxonomy" id="1509"/>
    <lineage>
        <taxon>Bacteria</taxon>
        <taxon>Bacillati</taxon>
        <taxon>Bacillota</taxon>
        <taxon>Clostridia</taxon>
        <taxon>Eubacteriales</taxon>
        <taxon>Clostridiaceae</taxon>
        <taxon>Clostridium</taxon>
    </lineage>
</organism>
<dbReference type="EMBL" id="CP009225">
    <property type="protein sequence ID" value="AKC63830.1"/>
    <property type="molecule type" value="Genomic_DNA"/>
</dbReference>
<dbReference type="KEGG" id="cld:CLSPO_c31110"/>
<protein>
    <submittedName>
        <fullName evidence="1">Glucanase superfamily</fullName>
    </submittedName>
</protein>
<dbReference type="AlphaFoldDB" id="A0A7U4LP60"/>
<sequence>MTGIDQYTKLLLHMDDNSFNDKMRHVISNNGVIFDTNNKKFGDGSAYFNSNSNLTITNNADFEFRNDSFTIDMWIRMDSLPLSNTYYMLYDKRNGNANYGSISFMVNSSGGLGVSATSDNTSWNIISNLSIPVSMIANQWYHVALIRNGNNFSIAVNGVITSIGDSSLSIATNGNDSHIGGLIDKHKFKGYMDEVRISKGIARWTSNFTPPTTPYGYNKYLIKQNNQYYTIKSEFYKNDNYEPITELEGKEILTQADFETYGIYDLDLLTQTIDTQVVNGIDKGSLGSGKYFEIELNNFIKKINSQPIPKEFEVTNDMWSNKVSLPWTNGMGNGGFIFNIVEDVYYKLQTKVLNNAKITVYFFDGTTFSDTTNYNGKVTILNNIKKINKINISGAHGGGNFTIQQFNLFKTKNIKYLIYCNKQIYSFNGKEILLSDSQFIDQNNFINNGFTNTTVITEGQWNIAFPDKSNLKLLMWTDDMSKTDVSLETEIIPFRPIDKLKKNSDICNILFKEV</sequence>
<gene>
    <name evidence="1" type="ORF">CLSPO_c31110</name>
</gene>
<accession>A0A7U4LP60</accession>
<dbReference type="Proteomes" id="UP000033052">
    <property type="component" value="Chromosome"/>
</dbReference>
<evidence type="ECO:0000313" key="1">
    <source>
        <dbReference type="EMBL" id="AKC63830.1"/>
    </source>
</evidence>
<dbReference type="Gene3D" id="2.60.120.200">
    <property type="match status" value="1"/>
</dbReference>
<dbReference type="RefSeq" id="WP_233422538.1">
    <property type="nucleotide sequence ID" value="NZ_CP009225.1"/>
</dbReference>
<dbReference type="Pfam" id="PF13385">
    <property type="entry name" value="Laminin_G_3"/>
    <property type="match status" value="1"/>
</dbReference>
<dbReference type="InterPro" id="IPR013320">
    <property type="entry name" value="ConA-like_dom_sf"/>
</dbReference>
<proteinExistence type="predicted"/>
<reference evidence="1 2" key="1">
    <citation type="journal article" date="2015" name="PLoS ONE">
        <title>A universal mariner transposon system for forward genetic studies in the genus clostridium.</title>
        <authorList>
            <person name="Zhang Y."/>
            <person name="Grosse-Honebrink A."/>
            <person name="Minton N.P."/>
        </authorList>
    </citation>
    <scope>NUCLEOTIDE SEQUENCE [LARGE SCALE GENOMIC DNA]</scope>
    <source>
        <strain evidence="1 2">NCIMB 10696</strain>
    </source>
</reference>
<evidence type="ECO:0000313" key="2">
    <source>
        <dbReference type="Proteomes" id="UP000033052"/>
    </source>
</evidence>